<reference evidence="2 3" key="1">
    <citation type="journal article" date="2011" name="J. Bacteriol.">
        <title>Complete genome sequence of Polymorphum gilvum SL003B-26A1T, a crude oil-degrading bacterium from oil-polluted saline soil.</title>
        <authorList>
            <person name="Li S.G."/>
            <person name="Tang Y.Q."/>
            <person name="Nie Y."/>
            <person name="Cai M."/>
            <person name="Wu X.L."/>
        </authorList>
    </citation>
    <scope>NUCLEOTIDE SEQUENCE [LARGE SCALE GENOMIC DNA]</scope>
    <source>
        <strain evidence="3">LMG 25793 / CGMCC 1.9160 / SL003B-26A1</strain>
    </source>
</reference>
<keyword evidence="3" id="KW-1185">Reference proteome</keyword>
<feature type="transmembrane region" description="Helical" evidence="1">
    <location>
        <begin position="274"/>
        <end position="299"/>
    </location>
</feature>
<dbReference type="GO" id="GO:0004497">
    <property type="term" value="F:monooxygenase activity"/>
    <property type="evidence" value="ECO:0007669"/>
    <property type="project" value="UniProtKB-KW"/>
</dbReference>
<accession>F2IZI7</accession>
<feature type="transmembrane region" description="Helical" evidence="1">
    <location>
        <begin position="156"/>
        <end position="173"/>
    </location>
</feature>
<dbReference type="KEGG" id="pgv:SL003B_1115"/>
<keyword evidence="2" id="KW-0503">Monooxygenase</keyword>
<feature type="transmembrane region" description="Helical" evidence="1">
    <location>
        <begin position="67"/>
        <end position="86"/>
    </location>
</feature>
<protein>
    <submittedName>
        <fullName evidence="2">Ammonia monooxygenase, putative</fullName>
    </submittedName>
</protein>
<feature type="transmembrane region" description="Helical" evidence="1">
    <location>
        <begin position="92"/>
        <end position="115"/>
    </location>
</feature>
<dbReference type="Pfam" id="PF05145">
    <property type="entry name" value="AbrB"/>
    <property type="match status" value="1"/>
</dbReference>
<keyword evidence="1" id="KW-0812">Transmembrane</keyword>
<name>F2IZI7_POLGS</name>
<dbReference type="EMBL" id="CP002568">
    <property type="protein sequence ID" value="ADZ69544.1"/>
    <property type="molecule type" value="Genomic_DNA"/>
</dbReference>
<dbReference type="HOGENOM" id="CLU_050210_2_1_5"/>
<evidence type="ECO:0000256" key="1">
    <source>
        <dbReference type="SAM" id="Phobius"/>
    </source>
</evidence>
<evidence type="ECO:0000313" key="3">
    <source>
        <dbReference type="Proteomes" id="UP000008130"/>
    </source>
</evidence>
<dbReference type="NCBIfam" id="TIGR03082">
    <property type="entry name" value="Gneg_AbrB_dup"/>
    <property type="match status" value="1"/>
</dbReference>
<sequence length="362" mass="38333">MLPVSSLAAVRTPLATLAVAASGGAVAAWIGAPLPWLIGAQVSLCLLALSGRQLFGAPPSWPRSSRQIFLPILGLMISNAFTSEILRQIPDWWSSLLLLSVFLVLVHAAVFLLFLKFGRYDLPTAFFASFPGGFVEATLLGTERGGNQRLILIQHFLRISLIVLIIPLVFWWFGGQVVGSMVQSDLVGPRTPLSVSDVIVLAGAGIGGTLFARRLRLPAADISGAILFGAIVHLVGWTDGTPPAVLIAVTQLVVGTSLGVGFVGIAARDLVQALGLALAAFALMMTMAVLAAFGLHGLLGMRFEALLLAFAPGGLAEMSLIALSLHLSVPFVTLHHLYRIFFAVAVLPQAYRFVERTRSGAP</sequence>
<evidence type="ECO:0000313" key="2">
    <source>
        <dbReference type="EMBL" id="ADZ69544.1"/>
    </source>
</evidence>
<feature type="transmembrane region" description="Helical" evidence="1">
    <location>
        <begin position="244"/>
        <end position="267"/>
    </location>
</feature>
<keyword evidence="1" id="KW-1133">Transmembrane helix</keyword>
<dbReference type="PATRIC" id="fig|991905.3.peg.1136"/>
<dbReference type="Proteomes" id="UP000008130">
    <property type="component" value="Chromosome"/>
</dbReference>
<dbReference type="PANTHER" id="PTHR38457:SF1">
    <property type="entry name" value="REGULATOR ABRB-RELATED"/>
    <property type="match status" value="1"/>
</dbReference>
<organism evidence="2 3">
    <name type="scientific">Polymorphum gilvum (strain LMG 25793 / CGMCC 1.9160 / SL003B-26A1)</name>
    <dbReference type="NCBI Taxonomy" id="991905"/>
    <lineage>
        <taxon>Bacteria</taxon>
        <taxon>Pseudomonadati</taxon>
        <taxon>Pseudomonadota</taxon>
        <taxon>Alphaproteobacteria</taxon>
        <taxon>Rhodobacterales</taxon>
        <taxon>Paracoccaceae</taxon>
        <taxon>Polymorphum</taxon>
    </lineage>
</organism>
<keyword evidence="1" id="KW-0472">Membrane</keyword>
<dbReference type="InterPro" id="IPR017516">
    <property type="entry name" value="AbrB_dup"/>
</dbReference>
<dbReference type="OrthoDB" id="7157734at2"/>
<feature type="transmembrane region" description="Helical" evidence="1">
    <location>
        <begin position="37"/>
        <end position="55"/>
    </location>
</feature>
<dbReference type="STRING" id="991905.SL003B_1115"/>
<dbReference type="GO" id="GO:0016020">
    <property type="term" value="C:membrane"/>
    <property type="evidence" value="ECO:0007669"/>
    <property type="project" value="InterPro"/>
</dbReference>
<feature type="transmembrane region" description="Helical" evidence="1">
    <location>
        <begin position="219"/>
        <end position="238"/>
    </location>
</feature>
<dbReference type="RefSeq" id="WP_013651861.1">
    <property type="nucleotide sequence ID" value="NC_015259.1"/>
</dbReference>
<dbReference type="eggNOG" id="COG3180">
    <property type="taxonomic scope" value="Bacteria"/>
</dbReference>
<dbReference type="GO" id="GO:0010468">
    <property type="term" value="P:regulation of gene expression"/>
    <property type="evidence" value="ECO:0007669"/>
    <property type="project" value="InterPro"/>
</dbReference>
<dbReference type="PANTHER" id="PTHR38457">
    <property type="entry name" value="REGULATOR ABRB-RELATED"/>
    <property type="match status" value="1"/>
</dbReference>
<dbReference type="InterPro" id="IPR007820">
    <property type="entry name" value="AbrB_fam"/>
</dbReference>
<feature type="transmembrane region" description="Helical" evidence="1">
    <location>
        <begin position="193"/>
        <end position="212"/>
    </location>
</feature>
<dbReference type="PIRSF" id="PIRSF038991">
    <property type="entry name" value="Protein_AbrB"/>
    <property type="match status" value="1"/>
</dbReference>
<keyword evidence="2" id="KW-0560">Oxidoreductase</keyword>
<proteinExistence type="predicted"/>
<dbReference type="AlphaFoldDB" id="F2IZI7"/>
<feature type="transmembrane region" description="Helical" evidence="1">
    <location>
        <begin position="305"/>
        <end position="325"/>
    </location>
</feature>
<gene>
    <name evidence="2" type="ordered locus">SL003B_1115</name>
</gene>